<dbReference type="AlphaFoldDB" id="A0A382HZF7"/>
<evidence type="ECO:0008006" key="2">
    <source>
        <dbReference type="Google" id="ProtNLM"/>
    </source>
</evidence>
<dbReference type="EMBL" id="UINC01064139">
    <property type="protein sequence ID" value="SVB92505.1"/>
    <property type="molecule type" value="Genomic_DNA"/>
</dbReference>
<dbReference type="Pfam" id="PF13450">
    <property type="entry name" value="NAD_binding_8"/>
    <property type="match status" value="1"/>
</dbReference>
<name>A0A382HZF7_9ZZZZ</name>
<dbReference type="SUPFAM" id="SSF51905">
    <property type="entry name" value="FAD/NAD(P)-binding domain"/>
    <property type="match status" value="1"/>
</dbReference>
<dbReference type="Gene3D" id="3.50.50.60">
    <property type="entry name" value="FAD/NAD(P)-binding domain"/>
    <property type="match status" value="1"/>
</dbReference>
<proteinExistence type="predicted"/>
<evidence type="ECO:0000313" key="1">
    <source>
        <dbReference type="EMBL" id="SVB92505.1"/>
    </source>
</evidence>
<gene>
    <name evidence="1" type="ORF">METZ01_LOCUS245359</name>
</gene>
<protein>
    <recommendedName>
        <fullName evidence="2">Amine oxidase domain-containing protein</fullName>
    </recommendedName>
</protein>
<feature type="non-terminal residue" evidence="1">
    <location>
        <position position="238"/>
    </location>
</feature>
<dbReference type="PROSITE" id="PS51318">
    <property type="entry name" value="TAT"/>
    <property type="match status" value="1"/>
</dbReference>
<dbReference type="InterPro" id="IPR036188">
    <property type="entry name" value="FAD/NAD-bd_sf"/>
</dbReference>
<organism evidence="1">
    <name type="scientific">marine metagenome</name>
    <dbReference type="NCBI Taxonomy" id="408172"/>
    <lineage>
        <taxon>unclassified sequences</taxon>
        <taxon>metagenomes</taxon>
        <taxon>ecological metagenomes</taxon>
    </lineage>
</organism>
<sequence length="238" mass="26038">MTDSDEKPGLNHLIKRRDFVAGMSAVAASSFLPDVTARDAGFINPPKLTGLRGGHPGAIEVAHQLGRFGRTDWSPIRTDNSITYDLVVVGAGLSGLAAAFFYRQENPTAKILILDNHDDFGGHAKRNEFWLKDRLVLSHGGSQTLQEPSGYSEESLGLLRDLGVNLGELKEAFDQTFFQRHGLTDSTYFDKKTFGVDQIVRFALASYSNFLPLHPSPLDAIEAVKQIPLGAQAKSELL</sequence>
<accession>A0A382HZF7</accession>
<dbReference type="InterPro" id="IPR006311">
    <property type="entry name" value="TAT_signal"/>
</dbReference>
<reference evidence="1" key="1">
    <citation type="submission" date="2018-05" db="EMBL/GenBank/DDBJ databases">
        <authorList>
            <person name="Lanie J.A."/>
            <person name="Ng W.-L."/>
            <person name="Kazmierczak K.M."/>
            <person name="Andrzejewski T.M."/>
            <person name="Davidsen T.M."/>
            <person name="Wayne K.J."/>
            <person name="Tettelin H."/>
            <person name="Glass J.I."/>
            <person name="Rusch D."/>
            <person name="Podicherti R."/>
            <person name="Tsui H.-C.T."/>
            <person name="Winkler M.E."/>
        </authorList>
    </citation>
    <scope>NUCLEOTIDE SEQUENCE</scope>
</reference>